<keyword evidence="3" id="KW-1185">Reference proteome</keyword>
<gene>
    <name evidence="2" type="ORF">LX69_02145</name>
</gene>
<evidence type="ECO:0000313" key="3">
    <source>
        <dbReference type="Proteomes" id="UP000249239"/>
    </source>
</evidence>
<reference evidence="2 3" key="1">
    <citation type="submission" date="2018-06" db="EMBL/GenBank/DDBJ databases">
        <title>Genomic Encyclopedia of Archaeal and Bacterial Type Strains, Phase II (KMG-II): from individual species to whole genera.</title>
        <authorList>
            <person name="Goeker M."/>
        </authorList>
    </citation>
    <scope>NUCLEOTIDE SEQUENCE [LARGE SCALE GENOMIC DNA]</scope>
    <source>
        <strain evidence="2 3">DSM 6779</strain>
    </source>
</reference>
<feature type="coiled-coil region" evidence="1">
    <location>
        <begin position="243"/>
        <end position="281"/>
    </location>
</feature>
<keyword evidence="1" id="KW-0175">Coiled coil</keyword>
<comment type="caution">
    <text evidence="2">The sequence shown here is derived from an EMBL/GenBank/DDBJ whole genome shotgun (WGS) entry which is preliminary data.</text>
</comment>
<accession>A0A2W7N5I2</accession>
<organism evidence="2 3">
    <name type="scientific">Breznakibacter xylanolyticus</name>
    <dbReference type="NCBI Taxonomy" id="990"/>
    <lineage>
        <taxon>Bacteria</taxon>
        <taxon>Pseudomonadati</taxon>
        <taxon>Bacteroidota</taxon>
        <taxon>Bacteroidia</taxon>
        <taxon>Marinilabiliales</taxon>
        <taxon>Marinilabiliaceae</taxon>
        <taxon>Breznakibacter</taxon>
    </lineage>
</organism>
<sequence length="309" mass="36452">MIIVNPLYDNAFKYLMQHDKAARLVLSTILEQEVVELQLEQQEVMAIDVKRDFMLFRLDFKATIEDENGVRHKVLIELQKSKFSTDIQRFRNYLASGYLEAQRTAREASRDNDGLLPIIAIYILGYALPEVPHLAIKVQRQVIDSVSKKELHIESDFINLLTHETYVLQALRLPEERRTRLERFMMFFNQRWVSGHNYYLDMEEIPEEFEEIANILHFPVADQQFRTQLEAEEELDRIFDEQARKYEMKIEEALQEKEEAVQEKEAALQREADVRNRLQATAKIMKQARISVDEITQHPGLDRDIVEAL</sequence>
<evidence type="ECO:0000256" key="1">
    <source>
        <dbReference type="SAM" id="Coils"/>
    </source>
</evidence>
<evidence type="ECO:0000313" key="2">
    <source>
        <dbReference type="EMBL" id="PZX15308.1"/>
    </source>
</evidence>
<dbReference type="EMBL" id="QKZK01000016">
    <property type="protein sequence ID" value="PZX15308.1"/>
    <property type="molecule type" value="Genomic_DNA"/>
</dbReference>
<dbReference type="RefSeq" id="WP_111445994.1">
    <property type="nucleotide sequence ID" value="NZ_QKZK01000016.1"/>
</dbReference>
<dbReference type="AlphaFoldDB" id="A0A2W7N5I2"/>
<protein>
    <submittedName>
        <fullName evidence="2">Uncharacterized protein</fullName>
    </submittedName>
</protein>
<dbReference type="OrthoDB" id="1049441at2"/>
<proteinExistence type="predicted"/>
<dbReference type="Proteomes" id="UP000249239">
    <property type="component" value="Unassembled WGS sequence"/>
</dbReference>
<name>A0A2W7N5I2_9BACT</name>